<organism evidence="2 3">
    <name type="scientific">Nicotiana tabacum</name>
    <name type="common">Common tobacco</name>
    <dbReference type="NCBI Taxonomy" id="4097"/>
    <lineage>
        <taxon>Eukaryota</taxon>
        <taxon>Viridiplantae</taxon>
        <taxon>Streptophyta</taxon>
        <taxon>Embryophyta</taxon>
        <taxon>Tracheophyta</taxon>
        <taxon>Spermatophyta</taxon>
        <taxon>Magnoliopsida</taxon>
        <taxon>eudicotyledons</taxon>
        <taxon>Gunneridae</taxon>
        <taxon>Pentapetalae</taxon>
        <taxon>asterids</taxon>
        <taxon>lamiids</taxon>
        <taxon>Solanales</taxon>
        <taxon>Solanaceae</taxon>
        <taxon>Nicotianoideae</taxon>
        <taxon>Nicotianeae</taxon>
        <taxon>Nicotiana</taxon>
    </lineage>
</organism>
<dbReference type="Proteomes" id="UP000790787">
    <property type="component" value="Chromosome 1"/>
</dbReference>
<gene>
    <name evidence="3" type="primary">LOC107767888</name>
</gene>
<dbReference type="InterPro" id="IPR013103">
    <property type="entry name" value="RVT_2"/>
</dbReference>
<reference evidence="3" key="2">
    <citation type="submission" date="2025-08" db="UniProtKB">
        <authorList>
            <consortium name="RefSeq"/>
        </authorList>
    </citation>
    <scope>IDENTIFICATION</scope>
    <source>
        <tissue evidence="3">Leaf</tissue>
    </source>
</reference>
<evidence type="ECO:0000313" key="3">
    <source>
        <dbReference type="RefSeq" id="XP_016442513.1"/>
    </source>
</evidence>
<dbReference type="SUPFAM" id="SSF56672">
    <property type="entry name" value="DNA/RNA polymerases"/>
    <property type="match status" value="1"/>
</dbReference>
<feature type="domain" description="Reverse transcriptase Ty1/copia-type" evidence="1">
    <location>
        <begin position="11"/>
        <end position="107"/>
    </location>
</feature>
<dbReference type="PaxDb" id="4097-A0A1S3XRE0"/>
<dbReference type="InterPro" id="IPR043502">
    <property type="entry name" value="DNA/RNA_pol_sf"/>
</dbReference>
<evidence type="ECO:0000259" key="1">
    <source>
        <dbReference type="Pfam" id="PF07727"/>
    </source>
</evidence>
<keyword evidence="2" id="KW-1185">Reference proteome</keyword>
<dbReference type="KEGG" id="nta:107767888"/>
<protein>
    <submittedName>
        <fullName evidence="3">Mitochondrial protein AtMg00820</fullName>
    </submittedName>
</protein>
<dbReference type="RefSeq" id="XP_016442513.1">
    <property type="nucleotide sequence ID" value="XM_016587027.1"/>
</dbReference>
<proteinExistence type="predicted"/>
<dbReference type="OMA" id="LLANRTW"/>
<dbReference type="Pfam" id="PF07727">
    <property type="entry name" value="RVT_2"/>
    <property type="match status" value="1"/>
</dbReference>
<evidence type="ECO:0000313" key="2">
    <source>
        <dbReference type="Proteomes" id="UP000790787"/>
    </source>
</evidence>
<dbReference type="GeneID" id="107767888"/>
<accession>A0A1S3XRE0</accession>
<dbReference type="STRING" id="4097.A0A1S3XRE0"/>
<reference evidence="2" key="1">
    <citation type="journal article" date="2014" name="Nat. Commun.">
        <title>The tobacco genome sequence and its comparison with those of tomato and potato.</title>
        <authorList>
            <person name="Sierro N."/>
            <person name="Battey J.N."/>
            <person name="Ouadi S."/>
            <person name="Bakaher N."/>
            <person name="Bovet L."/>
            <person name="Willig A."/>
            <person name="Goepfert S."/>
            <person name="Peitsch M.C."/>
            <person name="Ivanov N.V."/>
        </authorList>
    </citation>
    <scope>NUCLEOTIDE SEQUENCE [LARGE SCALE GENOMIC DNA]</scope>
</reference>
<sequence length="107" mass="12267">MADEFNDLLANRTWFLVPRPPNINVIGCKWVYRVKQNSYGSLDRCKAHLIAEGYTRSYGVDYSDTFSLVVHPATVRQVLSIALSRGWHIRQFDVKTAFFNGLLTETV</sequence>
<dbReference type="OrthoDB" id="1244699at2759"/>
<name>A0A1S3XRE0_TOBAC</name>
<dbReference type="AlphaFoldDB" id="A0A1S3XRE0"/>